<gene>
    <name evidence="1" type="ORF">A8708_26580</name>
</gene>
<evidence type="ECO:0000313" key="1">
    <source>
        <dbReference type="EMBL" id="OAS19279.1"/>
    </source>
</evidence>
<comment type="caution">
    <text evidence="1">The sequence shown here is derived from an EMBL/GenBank/DDBJ whole genome shotgun (WGS) entry which is preliminary data.</text>
</comment>
<name>A0A198ACQ4_9BACL</name>
<accession>A0A198ACQ4</accession>
<dbReference type="Proteomes" id="UP000078454">
    <property type="component" value="Unassembled WGS sequence"/>
</dbReference>
<dbReference type="EMBL" id="LYPB01000058">
    <property type="protein sequence ID" value="OAS19279.1"/>
    <property type="molecule type" value="Genomic_DNA"/>
</dbReference>
<dbReference type="RefSeq" id="WP_068663677.1">
    <property type="nucleotide sequence ID" value="NZ_LYPB01000058.1"/>
</dbReference>
<dbReference type="AlphaFoldDB" id="A0A198ACQ4"/>
<sequence>MESVMDFGSYMPQVKQEKSVVTEMMVGRQAQEVQMAMFVAKQFPRDEFTAFNKIMKACERKILAEQACYEFPRGGQKVTGPSIRLAEVVAQNWGNIDFGVIELEQKAGVSKAMSYAWDLETNVRQSKIFDVRHERKAKGSISKLDDPRDIYELVANNGARRLRACILGVIPGDVIDAAVEKCKQTMASGNKEPIGDRIRTMIVMFEKDHQVNQSMLEKFIGCKADAFSEQDLVRLRNVYKTLRDGMGKREDYFEIKASQKASTDPTHSSVIDGFDEYLKKQEEAKNADPNQSELPL</sequence>
<reference evidence="1 2" key="1">
    <citation type="submission" date="2016-05" db="EMBL/GenBank/DDBJ databases">
        <title>Paenibacillus sp. 1ZS3-15 nov., isolated from the rhizosphere soil.</title>
        <authorList>
            <person name="Zhang X.X."/>
            <person name="Zhang J."/>
        </authorList>
    </citation>
    <scope>NUCLEOTIDE SEQUENCE [LARGE SCALE GENOMIC DNA]</scope>
    <source>
        <strain evidence="1 2">1ZS3-15</strain>
    </source>
</reference>
<protein>
    <submittedName>
        <fullName evidence="1">Uncharacterized protein</fullName>
    </submittedName>
</protein>
<organism evidence="1 2">
    <name type="scientific">Paenibacillus oryzisoli</name>
    <dbReference type="NCBI Taxonomy" id="1850517"/>
    <lineage>
        <taxon>Bacteria</taxon>
        <taxon>Bacillati</taxon>
        <taxon>Bacillota</taxon>
        <taxon>Bacilli</taxon>
        <taxon>Bacillales</taxon>
        <taxon>Paenibacillaceae</taxon>
        <taxon>Paenibacillus</taxon>
    </lineage>
</organism>
<evidence type="ECO:0000313" key="2">
    <source>
        <dbReference type="Proteomes" id="UP000078454"/>
    </source>
</evidence>
<keyword evidence="2" id="KW-1185">Reference proteome</keyword>
<dbReference type="STRING" id="1850517.A8708_26580"/>
<proteinExistence type="predicted"/>